<gene>
    <name evidence="2" type="ORF">scyTo_0003836</name>
</gene>
<dbReference type="Proteomes" id="UP000288216">
    <property type="component" value="Unassembled WGS sequence"/>
</dbReference>
<name>A0A401PNQ9_SCYTO</name>
<reference evidence="2 3" key="1">
    <citation type="journal article" date="2018" name="Nat. Ecol. Evol.">
        <title>Shark genomes provide insights into elasmobranch evolution and the origin of vertebrates.</title>
        <authorList>
            <person name="Hara Y"/>
            <person name="Yamaguchi K"/>
            <person name="Onimaru K"/>
            <person name="Kadota M"/>
            <person name="Koyanagi M"/>
            <person name="Keeley SD"/>
            <person name="Tatsumi K"/>
            <person name="Tanaka K"/>
            <person name="Motone F"/>
            <person name="Kageyama Y"/>
            <person name="Nozu R"/>
            <person name="Adachi N"/>
            <person name="Nishimura O"/>
            <person name="Nakagawa R"/>
            <person name="Tanegashima C"/>
            <person name="Kiyatake I"/>
            <person name="Matsumoto R"/>
            <person name="Murakumo K"/>
            <person name="Nishida K"/>
            <person name="Terakita A"/>
            <person name="Kuratani S"/>
            <person name="Sato K"/>
            <person name="Hyodo S Kuraku.S."/>
        </authorList>
    </citation>
    <scope>NUCLEOTIDE SEQUENCE [LARGE SCALE GENOMIC DNA]</scope>
</reference>
<feature type="region of interest" description="Disordered" evidence="1">
    <location>
        <begin position="1"/>
        <end position="22"/>
    </location>
</feature>
<comment type="caution">
    <text evidence="2">The sequence shown here is derived from an EMBL/GenBank/DDBJ whole genome shotgun (WGS) entry which is preliminary data.</text>
</comment>
<accession>A0A401PNQ9</accession>
<proteinExistence type="predicted"/>
<organism evidence="2 3">
    <name type="scientific">Scyliorhinus torazame</name>
    <name type="common">Cloudy catshark</name>
    <name type="synonym">Catulus torazame</name>
    <dbReference type="NCBI Taxonomy" id="75743"/>
    <lineage>
        <taxon>Eukaryota</taxon>
        <taxon>Metazoa</taxon>
        <taxon>Chordata</taxon>
        <taxon>Craniata</taxon>
        <taxon>Vertebrata</taxon>
        <taxon>Chondrichthyes</taxon>
        <taxon>Elasmobranchii</taxon>
        <taxon>Galeomorphii</taxon>
        <taxon>Galeoidea</taxon>
        <taxon>Carcharhiniformes</taxon>
        <taxon>Scyliorhinidae</taxon>
        <taxon>Scyliorhinus</taxon>
    </lineage>
</organism>
<dbReference type="AlphaFoldDB" id="A0A401PNQ9"/>
<keyword evidence="3" id="KW-1185">Reference proteome</keyword>
<protein>
    <submittedName>
        <fullName evidence="2">Uncharacterized protein</fullName>
    </submittedName>
</protein>
<feature type="compositionally biased region" description="Basic and acidic residues" evidence="1">
    <location>
        <begin position="1"/>
        <end position="17"/>
    </location>
</feature>
<evidence type="ECO:0000313" key="3">
    <source>
        <dbReference type="Proteomes" id="UP000288216"/>
    </source>
</evidence>
<sequence length="70" mass="8022">MQNKQKEKASRDDKIQELEDSNDIEILGEIQEPSRSYEGADIQAECNRTRFNNTNEKDKISAGFLPTTTM</sequence>
<evidence type="ECO:0000256" key="1">
    <source>
        <dbReference type="SAM" id="MobiDB-lite"/>
    </source>
</evidence>
<evidence type="ECO:0000313" key="2">
    <source>
        <dbReference type="EMBL" id="GCB74745.1"/>
    </source>
</evidence>
<dbReference type="EMBL" id="BFAA01001076">
    <property type="protein sequence ID" value="GCB74745.1"/>
    <property type="molecule type" value="Genomic_DNA"/>
</dbReference>